<feature type="coiled-coil region" evidence="1">
    <location>
        <begin position="471"/>
        <end position="554"/>
    </location>
</feature>
<proteinExistence type="predicted"/>
<feature type="compositionally biased region" description="Acidic residues" evidence="2">
    <location>
        <begin position="315"/>
        <end position="327"/>
    </location>
</feature>
<feature type="region of interest" description="Disordered" evidence="2">
    <location>
        <begin position="134"/>
        <end position="344"/>
    </location>
</feature>
<feature type="coiled-coil region" evidence="1">
    <location>
        <begin position="860"/>
        <end position="957"/>
    </location>
</feature>
<evidence type="ECO:0000256" key="1">
    <source>
        <dbReference type="SAM" id="Coils"/>
    </source>
</evidence>
<sequence length="1009" mass="111011">MVASKSAKVVKLSYPERVLGAFSQIQREHKRHAVHSLTLRAQVKKTAQARKDQLGPHWSSFVSKAVQKLEKEGILAASSSAAGSLILTDHGKQVIASARRVLSIPPHAALSSEEEESVWRQVIQQTIGRGIKRPRRSSFLSRDDDDDYEGEGQLSLVIPSRPKRVRLSLRDASPANESTVSMSHDELESRPNTSRRTHEGTGARPGSPLTDLEDENDETVLNRDQTETGTTRIRRGRGRTGTQALNEARETSPARFPTPVTTFGYNTSSPTAPGSALPTRSRPAQGVTGPQSGSFISNLSQQPTPTPSTHRTGPDDEDPPDFEDEAQSEYNHSNPPSTPDHSLAASRDDLPLIEEPSIAEKVADLERQLGSRKWDLERLQAKYAHLQDNYLTLEDNLIDRDTHISTLQDNVVVLEKRTAENTSTIERQTFSLSELQAAKDKMETSFLARVKELEQTIQTKDADVFVLKTEKQKYLHELSDAREALSRTELRFAAQASQVATAENQAAALRSTLEAAAAELESQKTSQIRIFAEKEILQAEFAAQKHLVDGLEEEKTVHLERISHLEGTLDALKATNNTVSEALSSATTEGLSVSEKLKALESNNESLLAQLSVAQGEKSALEVALETSEASVVSLAFQTEGLQDALSQENARVAEHSASLSHAQADIITLREKIITTEQSVSKLETDLTISNANVDDLRTQLTVATDAREALVSQLEEARKATADSAASLTEVKSTLATATNSLRDAQEVTTELQLTLDNTAAKFREEQDKNQQLAKSLATNESELRETEKNLAMVESMAGNFRQESEANGSIAKDLRTQLLEAHEKITTTTDLLSTAEAGRAQESEKHQAAISAFEVLLQSTRVEVDDLKSQLQVARTAHEALESSFNDQLACLTLARDQLESERTRVSDLESEVDTAVGKAQEVEEELAEVRVSKEADEKTIQNLKEMFTSLREAQMRSLAELDNQVGTLLLRLGHADQLTEIPDRSFLLNRHPYPNGDQQELPQAD</sequence>
<evidence type="ECO:0000256" key="2">
    <source>
        <dbReference type="SAM" id="MobiDB-lite"/>
    </source>
</evidence>
<reference evidence="3" key="1">
    <citation type="submission" date="2020-11" db="EMBL/GenBank/DDBJ databases">
        <authorList>
            <consortium name="DOE Joint Genome Institute"/>
            <person name="Ahrendt S."/>
            <person name="Riley R."/>
            <person name="Andreopoulos W."/>
            <person name="Labutti K."/>
            <person name="Pangilinan J."/>
            <person name="Ruiz-Duenas F.J."/>
            <person name="Barrasa J.M."/>
            <person name="Sanchez-Garcia M."/>
            <person name="Camarero S."/>
            <person name="Miyauchi S."/>
            <person name="Serrano A."/>
            <person name="Linde D."/>
            <person name="Babiker R."/>
            <person name="Drula E."/>
            <person name="Ayuso-Fernandez I."/>
            <person name="Pacheco R."/>
            <person name="Padilla G."/>
            <person name="Ferreira P."/>
            <person name="Barriuso J."/>
            <person name="Kellner H."/>
            <person name="Castanera R."/>
            <person name="Alfaro M."/>
            <person name="Ramirez L."/>
            <person name="Pisabarro A.G."/>
            <person name="Kuo A."/>
            <person name="Tritt A."/>
            <person name="Lipzen A."/>
            <person name="He G."/>
            <person name="Yan M."/>
            <person name="Ng V."/>
            <person name="Cullen D."/>
            <person name="Martin F."/>
            <person name="Rosso M.-N."/>
            <person name="Henrissat B."/>
            <person name="Hibbett D."/>
            <person name="Martinez A.T."/>
            <person name="Grigoriev I.V."/>
        </authorList>
    </citation>
    <scope>NUCLEOTIDE SEQUENCE</scope>
    <source>
        <strain evidence="3">CBS 247.69</strain>
    </source>
</reference>
<organism evidence="3 4">
    <name type="scientific">Collybia nuda</name>
    <dbReference type="NCBI Taxonomy" id="64659"/>
    <lineage>
        <taxon>Eukaryota</taxon>
        <taxon>Fungi</taxon>
        <taxon>Dikarya</taxon>
        <taxon>Basidiomycota</taxon>
        <taxon>Agaricomycotina</taxon>
        <taxon>Agaricomycetes</taxon>
        <taxon>Agaricomycetidae</taxon>
        <taxon>Agaricales</taxon>
        <taxon>Tricholomatineae</taxon>
        <taxon>Clitocybaceae</taxon>
        <taxon>Collybia</taxon>
    </lineage>
</organism>
<dbReference type="PANTHER" id="PTHR45615:SF80">
    <property type="entry name" value="GRIP DOMAIN-CONTAINING PROTEIN"/>
    <property type="match status" value="1"/>
</dbReference>
<evidence type="ECO:0000313" key="4">
    <source>
        <dbReference type="Proteomes" id="UP000807353"/>
    </source>
</evidence>
<feature type="compositionally biased region" description="Polar residues" evidence="2">
    <location>
        <begin position="259"/>
        <end position="272"/>
    </location>
</feature>
<dbReference type="EMBL" id="MU150346">
    <property type="protein sequence ID" value="KAF9458224.1"/>
    <property type="molecule type" value="Genomic_DNA"/>
</dbReference>
<gene>
    <name evidence="3" type="ORF">BDZ94DRAFT_1313465</name>
</gene>
<protein>
    <recommendedName>
        <fullName evidence="5">Myosin heavy chain</fullName>
    </recommendedName>
</protein>
<accession>A0A9P5XW95</accession>
<evidence type="ECO:0000313" key="3">
    <source>
        <dbReference type="EMBL" id="KAF9458224.1"/>
    </source>
</evidence>
<feature type="coiled-coil region" evidence="1">
    <location>
        <begin position="772"/>
        <end position="806"/>
    </location>
</feature>
<dbReference type="Proteomes" id="UP000807353">
    <property type="component" value="Unassembled WGS sequence"/>
</dbReference>
<name>A0A9P5XW95_9AGAR</name>
<evidence type="ECO:0008006" key="5">
    <source>
        <dbReference type="Google" id="ProtNLM"/>
    </source>
</evidence>
<keyword evidence="4" id="KW-1185">Reference proteome</keyword>
<dbReference type="PANTHER" id="PTHR45615">
    <property type="entry name" value="MYOSIN HEAVY CHAIN, NON-MUSCLE"/>
    <property type="match status" value="1"/>
</dbReference>
<comment type="caution">
    <text evidence="3">The sequence shown here is derived from an EMBL/GenBank/DDBJ whole genome shotgun (WGS) entry which is preliminary data.</text>
</comment>
<keyword evidence="1" id="KW-0175">Coiled coil</keyword>
<feature type="coiled-coil region" evidence="1">
    <location>
        <begin position="362"/>
        <end position="396"/>
    </location>
</feature>
<dbReference type="AlphaFoldDB" id="A0A9P5XW95"/>
<dbReference type="OrthoDB" id="3271002at2759"/>
<feature type="compositionally biased region" description="Polar residues" evidence="2">
    <location>
        <begin position="288"/>
        <end position="311"/>
    </location>
</feature>